<dbReference type="InterPro" id="IPR050116">
    <property type="entry name" value="DNA_polymerase-Y"/>
</dbReference>
<evidence type="ECO:0000256" key="2">
    <source>
        <dbReference type="ARBA" id="ARBA00022457"/>
    </source>
</evidence>
<proteinExistence type="inferred from homology"/>
<dbReference type="Pfam" id="PF00817">
    <property type="entry name" value="IMS"/>
    <property type="match status" value="1"/>
</dbReference>
<organism evidence="6 7">
    <name type="scientific">Pontiella agarivorans</name>
    <dbReference type="NCBI Taxonomy" id="3038953"/>
    <lineage>
        <taxon>Bacteria</taxon>
        <taxon>Pseudomonadati</taxon>
        <taxon>Kiritimatiellota</taxon>
        <taxon>Kiritimatiellia</taxon>
        <taxon>Kiritimatiellales</taxon>
        <taxon>Pontiellaceae</taxon>
        <taxon>Pontiella</taxon>
    </lineage>
</organism>
<reference evidence="6 7" key="1">
    <citation type="journal article" date="2024" name="Appl. Environ. Microbiol.">
        <title>Pontiella agarivorans sp. nov., a novel marine anaerobic bacterium capable of degrading macroalgal polysaccharides and fixing nitrogen.</title>
        <authorList>
            <person name="Liu N."/>
            <person name="Kivenson V."/>
            <person name="Peng X."/>
            <person name="Cui Z."/>
            <person name="Lankiewicz T.S."/>
            <person name="Gosselin K.M."/>
            <person name="English C.J."/>
            <person name="Blair E.M."/>
            <person name="O'Malley M.A."/>
            <person name="Valentine D.L."/>
        </authorList>
    </citation>
    <scope>NUCLEOTIDE SEQUENCE [LARGE SCALE GENOMIC DNA]</scope>
    <source>
        <strain evidence="6 7">NLcol2</strain>
    </source>
</reference>
<dbReference type="Gene3D" id="3.40.1170.60">
    <property type="match status" value="1"/>
</dbReference>
<dbReference type="Gene3D" id="3.30.1490.100">
    <property type="entry name" value="DNA polymerase, Y-family, little finger domain"/>
    <property type="match status" value="1"/>
</dbReference>
<feature type="domain" description="UmuC" evidence="5">
    <location>
        <begin position="16"/>
        <end position="195"/>
    </location>
</feature>
<keyword evidence="2 4" id="KW-0515">Mutator protein</keyword>
<feature type="site" description="Substrate discrimination" evidence="4">
    <location>
        <position position="25"/>
    </location>
</feature>
<comment type="subunit">
    <text evidence="4">Monomer.</text>
</comment>
<dbReference type="InterPro" id="IPR036775">
    <property type="entry name" value="DNA_pol_Y-fam_lit_finger_sf"/>
</dbReference>
<dbReference type="InterPro" id="IPR001126">
    <property type="entry name" value="UmuC"/>
</dbReference>
<comment type="caution">
    <text evidence="6">The sequence shown here is derived from an EMBL/GenBank/DDBJ whole genome shotgun (WGS) entry which is preliminary data.</text>
</comment>
<keyword evidence="4" id="KW-0963">Cytoplasm</keyword>
<dbReference type="RefSeq" id="WP_322607269.1">
    <property type="nucleotide sequence ID" value="NZ_JARVCO010000002.1"/>
</dbReference>
<dbReference type="EC" id="2.7.7.7" evidence="4"/>
<dbReference type="InterPro" id="IPR043502">
    <property type="entry name" value="DNA/RNA_pol_sf"/>
</dbReference>
<comment type="similarity">
    <text evidence="1 4">Belongs to the DNA polymerase type-Y family.</text>
</comment>
<dbReference type="InterPro" id="IPR022880">
    <property type="entry name" value="DNApol_IV"/>
</dbReference>
<dbReference type="InterPro" id="IPR043128">
    <property type="entry name" value="Rev_trsase/Diguanyl_cyclase"/>
</dbReference>
<keyword evidence="7" id="KW-1185">Reference proteome</keyword>
<dbReference type="InterPro" id="IPR017961">
    <property type="entry name" value="DNA_pol_Y-fam_little_finger"/>
</dbReference>
<evidence type="ECO:0000259" key="5">
    <source>
        <dbReference type="PROSITE" id="PS50173"/>
    </source>
</evidence>
<dbReference type="CDD" id="cd03586">
    <property type="entry name" value="PolY_Pol_IV_kappa"/>
    <property type="match status" value="1"/>
</dbReference>
<keyword evidence="3 4" id="KW-0239">DNA-directed DNA polymerase</keyword>
<evidence type="ECO:0000256" key="4">
    <source>
        <dbReference type="HAMAP-Rule" id="MF_01113"/>
    </source>
</evidence>
<dbReference type="Pfam" id="PF11799">
    <property type="entry name" value="IMS_C"/>
    <property type="match status" value="1"/>
</dbReference>
<dbReference type="Proteomes" id="UP001290861">
    <property type="component" value="Unassembled WGS sequence"/>
</dbReference>
<dbReference type="PANTHER" id="PTHR11076">
    <property type="entry name" value="DNA REPAIR POLYMERASE UMUC / TRANSFERASE FAMILY MEMBER"/>
    <property type="match status" value="1"/>
</dbReference>
<dbReference type="PANTHER" id="PTHR11076:SF34">
    <property type="entry name" value="PROTEIN UMUC"/>
    <property type="match status" value="1"/>
</dbReference>
<evidence type="ECO:0000256" key="3">
    <source>
        <dbReference type="ARBA" id="ARBA00022932"/>
    </source>
</evidence>
<evidence type="ECO:0000256" key="1">
    <source>
        <dbReference type="ARBA" id="ARBA00010945"/>
    </source>
</evidence>
<feature type="active site" evidence="4">
    <location>
        <position position="113"/>
    </location>
</feature>
<feature type="binding site" evidence="4">
    <location>
        <position position="112"/>
    </location>
    <ligand>
        <name>Mg(2+)</name>
        <dbReference type="ChEBI" id="CHEBI:18420"/>
    </ligand>
</feature>
<dbReference type="HAMAP" id="MF_01113">
    <property type="entry name" value="DNApol_IV"/>
    <property type="match status" value="1"/>
</dbReference>
<name>A0ABU5MTH2_9BACT</name>
<keyword evidence="4" id="KW-0460">Magnesium</keyword>
<comment type="catalytic activity">
    <reaction evidence="4">
        <text>DNA(n) + a 2'-deoxyribonucleoside 5'-triphosphate = DNA(n+1) + diphosphate</text>
        <dbReference type="Rhea" id="RHEA:22508"/>
        <dbReference type="Rhea" id="RHEA-COMP:17339"/>
        <dbReference type="Rhea" id="RHEA-COMP:17340"/>
        <dbReference type="ChEBI" id="CHEBI:33019"/>
        <dbReference type="ChEBI" id="CHEBI:61560"/>
        <dbReference type="ChEBI" id="CHEBI:173112"/>
        <dbReference type="EC" id="2.7.7.7"/>
    </reaction>
</comment>
<evidence type="ECO:0000313" key="7">
    <source>
        <dbReference type="Proteomes" id="UP001290861"/>
    </source>
</evidence>
<dbReference type="EMBL" id="JARVCO010000002">
    <property type="protein sequence ID" value="MDZ8117468.1"/>
    <property type="molecule type" value="Genomic_DNA"/>
</dbReference>
<keyword evidence="4" id="KW-0479">Metal-binding</keyword>
<keyword evidence="4" id="KW-0548">Nucleotidyltransferase</keyword>
<comment type="function">
    <text evidence="4">Poorly processive, error-prone DNA polymerase involved in untargeted mutagenesis. Copies undamaged DNA at stalled replication forks, which arise in vivo from mismatched or misaligned primer ends. These misaligned primers can be extended by PolIV. Exhibits no 3'-5' exonuclease (proofreading) activity. May be involved in translesional synthesis, in conjunction with the beta clamp from PolIII.</text>
</comment>
<accession>A0ABU5MTH2</accession>
<gene>
    <name evidence="4" type="primary">dinB</name>
    <name evidence="6" type="ORF">P9H32_02435</name>
</gene>
<feature type="binding site" evidence="4">
    <location>
        <position position="20"/>
    </location>
    <ligand>
        <name>Mg(2+)</name>
        <dbReference type="ChEBI" id="CHEBI:18420"/>
    </ligand>
</feature>
<comment type="cofactor">
    <cofactor evidence="4">
        <name>Mg(2+)</name>
        <dbReference type="ChEBI" id="CHEBI:18420"/>
    </cofactor>
    <text evidence="4">Binds 2 magnesium ions per subunit.</text>
</comment>
<dbReference type="SUPFAM" id="SSF56672">
    <property type="entry name" value="DNA/RNA polymerases"/>
    <property type="match status" value="1"/>
</dbReference>
<dbReference type="Gene3D" id="3.30.70.270">
    <property type="match status" value="1"/>
</dbReference>
<evidence type="ECO:0000313" key="6">
    <source>
        <dbReference type="EMBL" id="MDZ8117468.1"/>
    </source>
</evidence>
<sequence>MNSENPLLNCSFPQALVHVDADAFFTSVEQAMHPHLKGRPVVTGKERGIIACASYEAKALGIRRGISLGEARKICPDLIVLPSDYESYSIYSKRIFEIMRRFTPEVEEYSIDEAFADLTGLRRYHRMSYPEIARKIQKSIEAELDLGVSVGLSLSKGLCKIASDYKKPKGLTVVQGRHIHLFLKRIPLEEVWGFGRNTVQLLRKYGLQTAFDFVQQPEKWAKKMLGKPGLEIWHELRGVNLLPVTSSPKPANISIGKGKTFTAPSADQAFIYAKLVRNVESALIRLRRHKQRTKEIHIALRLKNFHEFGLGAQLNRATDSTQEILPVVKQLFEKIYRPGFEYRTTQIWLSRLESANSTQFDLFENRIEIDRYERLTKTIDEINARFGKHKVHTGTALKLNDAPQNSRAELPWRKMNLLPGETARQRLYLPLLNIKV</sequence>
<keyword evidence="4" id="KW-0235">DNA replication</keyword>
<keyword evidence="4" id="KW-0234">DNA repair</keyword>
<keyword evidence="4" id="KW-0808">Transferase</keyword>
<dbReference type="SUPFAM" id="SSF100879">
    <property type="entry name" value="Lesion bypass DNA polymerase (Y-family), little finger domain"/>
    <property type="match status" value="1"/>
</dbReference>
<dbReference type="PROSITE" id="PS50173">
    <property type="entry name" value="UMUC"/>
    <property type="match status" value="1"/>
</dbReference>
<dbReference type="Gene3D" id="1.10.150.20">
    <property type="entry name" value="5' to 3' exonuclease, C-terminal subdomain"/>
    <property type="match status" value="1"/>
</dbReference>
<comment type="subcellular location">
    <subcellularLocation>
        <location evidence="4">Cytoplasm</location>
    </subcellularLocation>
</comment>
<keyword evidence="4" id="KW-0238">DNA-binding</keyword>
<keyword evidence="4" id="KW-0227">DNA damage</keyword>
<protein>
    <recommendedName>
        <fullName evidence="4">DNA polymerase IV</fullName>
        <shortName evidence="4">Pol IV</shortName>
        <ecNumber evidence="4">2.7.7.7</ecNumber>
    </recommendedName>
</protein>